<evidence type="ECO:0000256" key="1">
    <source>
        <dbReference type="ARBA" id="ARBA00004123"/>
    </source>
</evidence>
<evidence type="ECO:0000313" key="6">
    <source>
        <dbReference type="Proteomes" id="UP000094389"/>
    </source>
</evidence>
<dbReference type="GO" id="GO:0007062">
    <property type="term" value="P:sister chromatid cohesion"/>
    <property type="evidence" value="ECO:0007669"/>
    <property type="project" value="InterPro"/>
</dbReference>
<dbReference type="InterPro" id="IPR039781">
    <property type="entry name" value="Rad21/Rec8-like"/>
</dbReference>
<dbReference type="GO" id="GO:0005634">
    <property type="term" value="C:nucleus"/>
    <property type="evidence" value="ECO:0007669"/>
    <property type="project" value="UniProtKB-SubCell"/>
</dbReference>
<dbReference type="OrthoDB" id="3980878at2759"/>
<dbReference type="GeneID" id="30992199"/>
<dbReference type="Pfam" id="PF04825">
    <property type="entry name" value="Rad21_Rec8_N"/>
    <property type="match status" value="1"/>
</dbReference>
<feature type="region of interest" description="Disordered" evidence="3">
    <location>
        <begin position="369"/>
        <end position="390"/>
    </location>
</feature>
<evidence type="ECO:0000259" key="4">
    <source>
        <dbReference type="Pfam" id="PF04825"/>
    </source>
</evidence>
<dbReference type="GO" id="GO:0003682">
    <property type="term" value="F:chromatin binding"/>
    <property type="evidence" value="ECO:0007669"/>
    <property type="project" value="TreeGrafter"/>
</dbReference>
<accession>A0A1E4S4Z0</accession>
<protein>
    <recommendedName>
        <fullName evidence="4">Rad21/Rec8-like protein N-terminal domain-containing protein</fullName>
    </recommendedName>
</protein>
<proteinExistence type="predicted"/>
<dbReference type="InterPro" id="IPR006910">
    <property type="entry name" value="Rad21_Rec8_N"/>
</dbReference>
<dbReference type="EMBL" id="KV453927">
    <property type="protein sequence ID" value="ODV74607.1"/>
    <property type="molecule type" value="Genomic_DNA"/>
</dbReference>
<feature type="region of interest" description="Disordered" evidence="3">
    <location>
        <begin position="429"/>
        <end position="475"/>
    </location>
</feature>
<feature type="region of interest" description="Disordered" evidence="3">
    <location>
        <begin position="264"/>
        <end position="284"/>
    </location>
</feature>
<dbReference type="AlphaFoldDB" id="A0A1E4S4Z0"/>
<evidence type="ECO:0000313" key="5">
    <source>
        <dbReference type="EMBL" id="ODV74607.1"/>
    </source>
</evidence>
<dbReference type="PANTHER" id="PTHR12585:SF51">
    <property type="entry name" value="MEIOTIC RECOMBINATION PROTEIN REC8"/>
    <property type="match status" value="1"/>
</dbReference>
<evidence type="ECO:0000256" key="2">
    <source>
        <dbReference type="ARBA" id="ARBA00023242"/>
    </source>
</evidence>
<dbReference type="OMA" id="FEEENCE"/>
<dbReference type="Proteomes" id="UP000094389">
    <property type="component" value="Unassembled WGS sequence"/>
</dbReference>
<comment type="subcellular location">
    <subcellularLocation>
        <location evidence="1">Nucleus</location>
    </subcellularLocation>
</comment>
<dbReference type="PANTHER" id="PTHR12585">
    <property type="entry name" value="SCC1 / RAD21 FAMILY MEMBER"/>
    <property type="match status" value="1"/>
</dbReference>
<keyword evidence="2" id="KW-0539">Nucleus</keyword>
<organism evidence="5 6">
    <name type="scientific">Cyberlindnera jadinii (strain ATCC 18201 / CBS 1600 / BCRC 20928 / JCM 3617 / NBRC 0987 / NRRL Y-1542)</name>
    <name type="common">Torula yeast</name>
    <name type="synonym">Candida utilis</name>
    <dbReference type="NCBI Taxonomy" id="983966"/>
    <lineage>
        <taxon>Eukaryota</taxon>
        <taxon>Fungi</taxon>
        <taxon>Dikarya</taxon>
        <taxon>Ascomycota</taxon>
        <taxon>Saccharomycotina</taxon>
        <taxon>Saccharomycetes</taxon>
        <taxon>Phaffomycetales</taxon>
        <taxon>Phaffomycetaceae</taxon>
        <taxon>Cyberlindnera</taxon>
    </lineage>
</organism>
<evidence type="ECO:0000256" key="3">
    <source>
        <dbReference type="SAM" id="MobiDB-lite"/>
    </source>
</evidence>
<gene>
    <name evidence="5" type="ORF">CYBJADRAFT_59367</name>
</gene>
<keyword evidence="6" id="KW-1185">Reference proteome</keyword>
<dbReference type="GO" id="GO:1990414">
    <property type="term" value="P:replication-born double-strand break repair via sister chromatid exchange"/>
    <property type="evidence" value="ECO:0007669"/>
    <property type="project" value="TreeGrafter"/>
</dbReference>
<feature type="compositionally biased region" description="Basic and acidic residues" evidence="3">
    <location>
        <begin position="451"/>
        <end position="465"/>
    </location>
</feature>
<feature type="compositionally biased region" description="Low complexity" evidence="3">
    <location>
        <begin position="434"/>
        <end position="448"/>
    </location>
</feature>
<name>A0A1E4S4Z0_CYBJN</name>
<sequence>MAVNAGNTKLDQDSLIQKHAGVTTVWLLSTLGLRSAHRRITRKEIQSVSIPQTCDEIKKPDNALTLRIKSSLLYGVALVYKQKTDYLNSDVSNVRTRIQRGLNPLKGHASKILMPMASEADVLQRLAKQVVLRDDPSFNIDGGLLPPLAGLDFLQTSNAHDDLQKRGIQQVDQENNVISLPVDQLNLRESGTHFVEEDGLQGLNPEFAFNDDGFIVDIVQDDIRPDTDYQLGDGSFNLAFDVDPQPAEDHIREMDQILEEVEEPRVGQNQDHAQAAPPKVCSKKRMRTDTSQIVVDMAISICTEDLRNFRDNYVSVMKSKAKKPKYNNYLDFTLKDPLLPDFLPVVAVDTIERGRQLHREDGDFVDSLNRHRRSSVSSIESGRHVSVSSRRHSRASLAAIDLPWENAPLADADHDFDYRNELDEFPLSLEDHSTTSGSSKKRSSSLLRLPELQEERHDASRDKESVSGTGNTLRSGHGHGTMLKFLAFLQSRFEEENCEELSFEKLIDYETDRSIVVKSFYEVLQLATLNGIKVSVGQSIGDFGLMSASELSIRLA</sequence>
<feature type="domain" description="Rad21/Rec8-like protein N-terminal" evidence="4">
    <location>
        <begin position="13"/>
        <end position="106"/>
    </location>
</feature>
<dbReference type="GO" id="GO:0008278">
    <property type="term" value="C:cohesin complex"/>
    <property type="evidence" value="ECO:0007669"/>
    <property type="project" value="InterPro"/>
</dbReference>
<dbReference type="RefSeq" id="XP_020071646.1">
    <property type="nucleotide sequence ID" value="XM_020217803.1"/>
</dbReference>
<reference evidence="5 6" key="1">
    <citation type="journal article" date="2016" name="Proc. Natl. Acad. Sci. U.S.A.">
        <title>Comparative genomics of biotechnologically important yeasts.</title>
        <authorList>
            <person name="Riley R."/>
            <person name="Haridas S."/>
            <person name="Wolfe K.H."/>
            <person name="Lopes M.R."/>
            <person name="Hittinger C.T."/>
            <person name="Goeker M."/>
            <person name="Salamov A.A."/>
            <person name="Wisecaver J.H."/>
            <person name="Long T.M."/>
            <person name="Calvey C.H."/>
            <person name="Aerts A.L."/>
            <person name="Barry K.W."/>
            <person name="Choi C."/>
            <person name="Clum A."/>
            <person name="Coughlan A.Y."/>
            <person name="Deshpande S."/>
            <person name="Douglass A.P."/>
            <person name="Hanson S.J."/>
            <person name="Klenk H.-P."/>
            <person name="LaButti K.M."/>
            <person name="Lapidus A."/>
            <person name="Lindquist E.A."/>
            <person name="Lipzen A.M."/>
            <person name="Meier-Kolthoff J.P."/>
            <person name="Ohm R.A."/>
            <person name="Otillar R.P."/>
            <person name="Pangilinan J.L."/>
            <person name="Peng Y."/>
            <person name="Rokas A."/>
            <person name="Rosa C.A."/>
            <person name="Scheuner C."/>
            <person name="Sibirny A.A."/>
            <person name="Slot J.C."/>
            <person name="Stielow J.B."/>
            <person name="Sun H."/>
            <person name="Kurtzman C.P."/>
            <person name="Blackwell M."/>
            <person name="Grigoriev I.V."/>
            <person name="Jeffries T.W."/>
        </authorList>
    </citation>
    <scope>NUCLEOTIDE SEQUENCE [LARGE SCALE GENOMIC DNA]</scope>
    <source>
        <strain evidence="6">ATCC 18201 / CBS 1600 / BCRC 20928 / JCM 3617 / NBRC 0987 / NRRL Y-1542</strain>
    </source>
</reference>
<dbReference type="STRING" id="983966.A0A1E4S4Z0"/>